<dbReference type="PROSITE" id="PS00108">
    <property type="entry name" value="PROTEIN_KINASE_ST"/>
    <property type="match status" value="1"/>
</dbReference>
<dbReference type="AlphaFoldDB" id="I2GYM3"/>
<dbReference type="Pfam" id="PF00069">
    <property type="entry name" value="Pkinase"/>
    <property type="match status" value="1"/>
</dbReference>
<evidence type="ECO:0000256" key="11">
    <source>
        <dbReference type="PIRSR" id="PIRSR630616-2"/>
    </source>
</evidence>
<evidence type="ECO:0000313" key="17">
    <source>
        <dbReference type="Proteomes" id="UP000002866"/>
    </source>
</evidence>
<evidence type="ECO:0000256" key="2">
    <source>
        <dbReference type="ARBA" id="ARBA00022527"/>
    </source>
</evidence>
<organism evidence="16 17">
    <name type="scientific">Henningerozyma blattae (strain ATCC 34711 / CBS 6284 / DSM 70876 / NBRC 10599 / NRRL Y-10934 / UCD 77-7)</name>
    <name type="common">Yeast</name>
    <name type="synonym">Tetrapisispora blattae</name>
    <dbReference type="NCBI Taxonomy" id="1071380"/>
    <lineage>
        <taxon>Eukaryota</taxon>
        <taxon>Fungi</taxon>
        <taxon>Dikarya</taxon>
        <taxon>Ascomycota</taxon>
        <taxon>Saccharomycotina</taxon>
        <taxon>Saccharomycetes</taxon>
        <taxon>Saccharomycetales</taxon>
        <taxon>Saccharomycetaceae</taxon>
        <taxon>Henningerozyma</taxon>
    </lineage>
</organism>
<evidence type="ECO:0000256" key="3">
    <source>
        <dbReference type="ARBA" id="ARBA00022553"/>
    </source>
</evidence>
<dbReference type="FunFam" id="1.10.510.10:FF:000650">
    <property type="entry name" value="Serine/threonine-protein kinase ppk16"/>
    <property type="match status" value="1"/>
</dbReference>
<dbReference type="RefSeq" id="XP_004178744.1">
    <property type="nucleotide sequence ID" value="XM_004178696.1"/>
</dbReference>
<evidence type="ECO:0000256" key="10">
    <source>
        <dbReference type="PIRSR" id="PIRSR630616-1"/>
    </source>
</evidence>
<evidence type="ECO:0000256" key="8">
    <source>
        <dbReference type="ARBA" id="ARBA00047899"/>
    </source>
</evidence>
<feature type="compositionally biased region" description="Low complexity" evidence="14">
    <location>
        <begin position="413"/>
        <end position="426"/>
    </location>
</feature>
<feature type="compositionally biased region" description="Polar residues" evidence="14">
    <location>
        <begin position="448"/>
        <end position="467"/>
    </location>
</feature>
<feature type="cross-link" description="Glycyl lysine isopeptide (Lys-Gly) (interchain with G-Cter in SUMO2)" evidence="12">
    <location>
        <position position="155"/>
    </location>
</feature>
<dbReference type="GO" id="GO:0004674">
    <property type="term" value="F:protein serine/threonine kinase activity"/>
    <property type="evidence" value="ECO:0007669"/>
    <property type="project" value="UniProtKB-KW"/>
</dbReference>
<evidence type="ECO:0000256" key="13">
    <source>
        <dbReference type="PROSITE-ProRule" id="PRU10141"/>
    </source>
</evidence>
<gene>
    <name evidence="16" type="primary">TBLA0B03860</name>
    <name evidence="16" type="ORF">TBLA_0B03860</name>
</gene>
<dbReference type="GO" id="GO:0005524">
    <property type="term" value="F:ATP binding"/>
    <property type="evidence" value="ECO:0007669"/>
    <property type="project" value="UniProtKB-UniRule"/>
</dbReference>
<dbReference type="InParanoid" id="I2GYM3"/>
<feature type="compositionally biased region" description="Polar residues" evidence="14">
    <location>
        <begin position="672"/>
        <end position="684"/>
    </location>
</feature>
<dbReference type="CDD" id="cd14003">
    <property type="entry name" value="STKc_AMPK-like"/>
    <property type="match status" value="1"/>
</dbReference>
<feature type="region of interest" description="Disordered" evidence="14">
    <location>
        <begin position="805"/>
        <end position="884"/>
    </location>
</feature>
<feature type="domain" description="Protein kinase" evidence="15">
    <location>
        <begin position="37"/>
        <end position="283"/>
    </location>
</feature>
<feature type="compositionally biased region" description="Basic and acidic residues" evidence="14">
    <location>
        <begin position="872"/>
        <end position="881"/>
    </location>
</feature>
<dbReference type="EMBL" id="HE806317">
    <property type="protein sequence ID" value="CCH59225.1"/>
    <property type="molecule type" value="Genomic_DNA"/>
</dbReference>
<evidence type="ECO:0000256" key="14">
    <source>
        <dbReference type="SAM" id="MobiDB-lite"/>
    </source>
</evidence>
<dbReference type="STRING" id="1071380.I2GYM3"/>
<feature type="compositionally biased region" description="Basic and acidic residues" evidence="14">
    <location>
        <begin position="427"/>
        <end position="446"/>
    </location>
</feature>
<evidence type="ECO:0000256" key="5">
    <source>
        <dbReference type="ARBA" id="ARBA00022741"/>
    </source>
</evidence>
<evidence type="ECO:0000259" key="15">
    <source>
        <dbReference type="PROSITE" id="PS50011"/>
    </source>
</evidence>
<keyword evidence="6" id="KW-0418">Kinase</keyword>
<dbReference type="OrthoDB" id="942095at2759"/>
<proteinExistence type="predicted"/>
<protein>
    <recommendedName>
        <fullName evidence="1">non-specific serine/threonine protein kinase</fullName>
        <ecNumber evidence="1">2.7.11.1</ecNumber>
    </recommendedName>
</protein>
<dbReference type="KEGG" id="tbl:TBLA_0B03860"/>
<dbReference type="PROSITE" id="PS00107">
    <property type="entry name" value="PROTEIN_KINASE_ATP"/>
    <property type="match status" value="1"/>
</dbReference>
<feature type="region of interest" description="Disordered" evidence="14">
    <location>
        <begin position="413"/>
        <end position="523"/>
    </location>
</feature>
<feature type="active site" description="Proton acceptor" evidence="10">
    <location>
        <position position="153"/>
    </location>
</feature>
<dbReference type="GO" id="GO:0036464">
    <property type="term" value="C:cytoplasmic ribonucleoprotein granule"/>
    <property type="evidence" value="ECO:0007669"/>
    <property type="project" value="EnsemblFungi"/>
</dbReference>
<feature type="compositionally biased region" description="Basic residues" evidence="14">
    <location>
        <begin position="835"/>
        <end position="847"/>
    </location>
</feature>
<feature type="compositionally biased region" description="Low complexity" evidence="14">
    <location>
        <begin position="627"/>
        <end position="637"/>
    </location>
</feature>
<evidence type="ECO:0000256" key="4">
    <source>
        <dbReference type="ARBA" id="ARBA00022679"/>
    </source>
</evidence>
<keyword evidence="5 11" id="KW-0547">Nucleotide-binding</keyword>
<name>I2GYM3_HENB6</name>
<dbReference type="InterPro" id="IPR000719">
    <property type="entry name" value="Prot_kinase_dom"/>
</dbReference>
<accession>I2GYM3</accession>
<dbReference type="PANTHER" id="PTHR24350">
    <property type="entry name" value="SERINE/THREONINE-PROTEIN KINASE IAL-RELATED"/>
    <property type="match status" value="1"/>
</dbReference>
<keyword evidence="7 11" id="KW-0067">ATP-binding</keyword>
<sequence length="988" mass="111462">MALTKTEQNNLKAIIGSSYNKLYSQFMSDDLTEVGNYRILRQIGEGSFGKVYLAHHLPTHRKVVLKSSAKSDPNVVREVFYHRQFEFPYITKLYEIIVTETKVWMALEYCPGKELYEHLLRLHRIPVDECSRLFAQISGAMYYAHSLNCVHRDLKLENILLDKVGNAKLTDFGFTRECASKNILETICGTTVYMAPELIKRERYDGFKIDVWSLGVILYTLLNGFMPFDEEQQKNTEWKIVNEMPSFDSTLLGPDAVDLLSKLLAKDPIDRPSMKEVLEHPYLQPYGNVMLEQADNILYKQRNNLLKFHSKLEKKLLKRLRQTGVDTHSMKHSVQKKKCDSLSGTWLLLLEKEKQRRKKNMTAPKKTKSVLSLTKVFDSNTSHDILQSKTSLLSVSNFEKILDEKETEEVVSVTVTGSASASGSSTTKEDTLDTEKVDEPISKDEVSVTPSTVATTRYSTAASSDKSSPIRLHSHHQKSASASNGTTRVNTTSMTRISTPLKNSTTPLKHGTTPLRSNSSLKNEHESKANILFTKVQNFFKQKKIKKITSLDNDNHHRHPSSHLLAYHQNDDEHKSNVIISRAQSANNIPKVRPSAYTKYATSEIVLHKINQDSSSYKKRLNRSDSSDSPSKSQHSSIEVNGKENIPPNTTTPNHSESKNTTKPKLKKFKSIASSEISIQTSTGGDYDSESTTRKKYSSHDAIQSPVSLPAVRPLSSISQHSNDTYLSDYSTDGYNSSKLSDSSKFALGSKAMSTELSQGSTGAKRFPRRELSIISNTSSTSEMSSRNDSFYDIATATTPFAGNSSLKRPFGKDPMSTRFDTQRSWLPTGGATSRVRRNGSWRRRNQNRLLPHSNSRTQFAIQEEISSSDDNDSKPKEDRMFSTTPVLSRLSPHVKPDIVLSDTEMTRKLSPSLLYHFDSDNEHEHTRRFTPLGTFHGFGEESEWENFDERNEEDSKSAISPADDEASIINEEKDDNIHCALPEEKIT</sequence>
<evidence type="ECO:0000256" key="6">
    <source>
        <dbReference type="ARBA" id="ARBA00022777"/>
    </source>
</evidence>
<evidence type="ECO:0000256" key="12">
    <source>
        <dbReference type="PIRSR" id="PIRSR630616-3"/>
    </source>
</evidence>
<keyword evidence="17" id="KW-1185">Reference proteome</keyword>
<comment type="catalytic activity">
    <reaction evidence="9">
        <text>L-seryl-[protein] + ATP = O-phospho-L-seryl-[protein] + ADP + H(+)</text>
        <dbReference type="Rhea" id="RHEA:17989"/>
        <dbReference type="Rhea" id="RHEA-COMP:9863"/>
        <dbReference type="Rhea" id="RHEA-COMP:11604"/>
        <dbReference type="ChEBI" id="CHEBI:15378"/>
        <dbReference type="ChEBI" id="CHEBI:29999"/>
        <dbReference type="ChEBI" id="CHEBI:30616"/>
        <dbReference type="ChEBI" id="CHEBI:83421"/>
        <dbReference type="ChEBI" id="CHEBI:456216"/>
        <dbReference type="EC" id="2.7.11.1"/>
    </reaction>
</comment>
<dbReference type="SUPFAM" id="SSF56112">
    <property type="entry name" value="Protein kinase-like (PK-like)"/>
    <property type="match status" value="1"/>
</dbReference>
<dbReference type="FunCoup" id="I2GYM3">
    <property type="interactions" value="256"/>
</dbReference>
<dbReference type="eggNOG" id="KOG0583">
    <property type="taxonomic scope" value="Eukaryota"/>
</dbReference>
<reference evidence="16 17" key="1">
    <citation type="journal article" date="2011" name="Proc. Natl. Acad. Sci. U.S.A.">
        <title>Evolutionary erosion of yeast sex chromosomes by mating-type switching accidents.</title>
        <authorList>
            <person name="Gordon J.L."/>
            <person name="Armisen D."/>
            <person name="Proux-Wera E."/>
            <person name="Oheigeartaigh S.S."/>
            <person name="Byrne K.P."/>
            <person name="Wolfe K.H."/>
        </authorList>
    </citation>
    <scope>NUCLEOTIDE SEQUENCE [LARGE SCALE GENOMIC DNA]</scope>
    <source>
        <strain evidence="17">ATCC 34711 / CBS 6284 / DSM 70876 / NBRC 10599 / NRRL Y-10934 / UCD 77-7</strain>
    </source>
</reference>
<comment type="catalytic activity">
    <reaction evidence="8">
        <text>L-threonyl-[protein] + ATP = O-phospho-L-threonyl-[protein] + ADP + H(+)</text>
        <dbReference type="Rhea" id="RHEA:46608"/>
        <dbReference type="Rhea" id="RHEA-COMP:11060"/>
        <dbReference type="Rhea" id="RHEA-COMP:11605"/>
        <dbReference type="ChEBI" id="CHEBI:15378"/>
        <dbReference type="ChEBI" id="CHEBI:30013"/>
        <dbReference type="ChEBI" id="CHEBI:30616"/>
        <dbReference type="ChEBI" id="CHEBI:61977"/>
        <dbReference type="ChEBI" id="CHEBI:456216"/>
        <dbReference type="EC" id="2.7.11.1"/>
    </reaction>
</comment>
<feature type="binding site" evidence="11 13">
    <location>
        <position position="66"/>
    </location>
    <ligand>
        <name>ATP</name>
        <dbReference type="ChEBI" id="CHEBI:30616"/>
    </ligand>
</feature>
<feature type="compositionally biased region" description="Polar residues" evidence="14">
    <location>
        <begin position="479"/>
        <end position="507"/>
    </location>
</feature>
<dbReference type="GeneID" id="14494423"/>
<evidence type="ECO:0000256" key="1">
    <source>
        <dbReference type="ARBA" id="ARBA00012513"/>
    </source>
</evidence>
<keyword evidence="4" id="KW-0808">Transferase</keyword>
<keyword evidence="3" id="KW-0597">Phosphoprotein</keyword>
<evidence type="ECO:0000256" key="9">
    <source>
        <dbReference type="ARBA" id="ARBA00048679"/>
    </source>
</evidence>
<dbReference type="InterPro" id="IPR008271">
    <property type="entry name" value="Ser/Thr_kinase_AS"/>
</dbReference>
<dbReference type="SMART" id="SM00220">
    <property type="entry name" value="S_TKc"/>
    <property type="match status" value="1"/>
</dbReference>
<feature type="binding site" evidence="11">
    <location>
        <position position="171"/>
    </location>
    <ligand>
        <name>ATP</name>
        <dbReference type="ChEBI" id="CHEBI:30616"/>
    </ligand>
</feature>
<dbReference type="Proteomes" id="UP000002866">
    <property type="component" value="Chromosome 2"/>
</dbReference>
<feature type="region of interest" description="Disordered" evidence="14">
    <location>
        <begin position="613"/>
        <end position="705"/>
    </location>
</feature>
<keyword evidence="2" id="KW-0723">Serine/threonine-protein kinase</keyword>
<dbReference type="HOGENOM" id="CLU_302101_0_0_1"/>
<dbReference type="InterPro" id="IPR030616">
    <property type="entry name" value="Aur-like"/>
</dbReference>
<dbReference type="PROSITE" id="PS50011">
    <property type="entry name" value="PROTEIN_KINASE_DOM"/>
    <property type="match status" value="1"/>
</dbReference>
<dbReference type="OMA" id="FYHRQFD"/>
<dbReference type="InterPro" id="IPR011009">
    <property type="entry name" value="Kinase-like_dom_sf"/>
</dbReference>
<feature type="binding site" evidence="11">
    <location>
        <begin position="157"/>
        <end position="158"/>
    </location>
    <ligand>
        <name>ATP</name>
        <dbReference type="ChEBI" id="CHEBI:30616"/>
    </ligand>
</feature>
<dbReference type="Gene3D" id="1.10.510.10">
    <property type="entry name" value="Transferase(Phosphotransferase) domain 1"/>
    <property type="match status" value="1"/>
</dbReference>
<evidence type="ECO:0000313" key="16">
    <source>
        <dbReference type="EMBL" id="CCH59225.1"/>
    </source>
</evidence>
<dbReference type="EC" id="2.7.11.1" evidence="1"/>
<dbReference type="InterPro" id="IPR017441">
    <property type="entry name" value="Protein_kinase_ATP_BS"/>
</dbReference>
<evidence type="ECO:0000256" key="7">
    <source>
        <dbReference type="ARBA" id="ARBA00022840"/>
    </source>
</evidence>